<evidence type="ECO:0000313" key="6">
    <source>
        <dbReference type="EMBL" id="MDR7135786.1"/>
    </source>
</evidence>
<reference evidence="6 7" key="1">
    <citation type="submission" date="2023-07" db="EMBL/GenBank/DDBJ databases">
        <title>Sorghum-associated microbial communities from plants grown in Nebraska, USA.</title>
        <authorList>
            <person name="Schachtman D."/>
        </authorList>
    </citation>
    <scope>NUCLEOTIDE SEQUENCE [LARGE SCALE GENOMIC DNA]</scope>
    <source>
        <strain evidence="6 7">BE198</strain>
    </source>
</reference>
<dbReference type="PANTHER" id="PTHR47506">
    <property type="entry name" value="TRANSCRIPTIONAL REGULATORY PROTEIN"/>
    <property type="match status" value="1"/>
</dbReference>
<evidence type="ECO:0000259" key="5">
    <source>
        <dbReference type="PROSITE" id="PS50977"/>
    </source>
</evidence>
<gene>
    <name evidence="6" type="ORF">J2X06_003004</name>
</gene>
<organism evidence="6 7">
    <name type="scientific">Lysobacter niastensis</name>
    <dbReference type="NCBI Taxonomy" id="380629"/>
    <lineage>
        <taxon>Bacteria</taxon>
        <taxon>Pseudomonadati</taxon>
        <taxon>Pseudomonadota</taxon>
        <taxon>Gammaproteobacteria</taxon>
        <taxon>Lysobacterales</taxon>
        <taxon>Lysobacteraceae</taxon>
        <taxon>Lysobacter</taxon>
    </lineage>
</organism>
<accession>A0ABU1WDV6</accession>
<keyword evidence="2 4" id="KW-0238">DNA-binding</keyword>
<evidence type="ECO:0000256" key="1">
    <source>
        <dbReference type="ARBA" id="ARBA00023015"/>
    </source>
</evidence>
<sequence>MVNNKTNGRAILNSMSVMTATTKGAATREAIIDRAYGIACSAGLEGLSIGPLAQAVGMSKSGVFAHFGSREDLQLAVLDAAGQRFVSTVLYPALKAPRGIPRLRAIAEGWFEWARQSEGGCILLSAASEFDDRPGPLRDRIVKNELLWREQICRAVQIGVDVGDLAADTEPEQMAFELYSLALTVHHDAGLFGFEVAVGRGRRALERLFRSYAPQSGAPQF</sequence>
<comment type="caution">
    <text evidence="6">The sequence shown here is derived from an EMBL/GenBank/DDBJ whole genome shotgun (WGS) entry which is preliminary data.</text>
</comment>
<dbReference type="EMBL" id="JAVDVY010000003">
    <property type="protein sequence ID" value="MDR7135786.1"/>
    <property type="molecule type" value="Genomic_DNA"/>
</dbReference>
<evidence type="ECO:0000313" key="7">
    <source>
        <dbReference type="Proteomes" id="UP001251524"/>
    </source>
</evidence>
<keyword evidence="3" id="KW-0804">Transcription</keyword>
<dbReference type="Gene3D" id="1.10.357.10">
    <property type="entry name" value="Tetracycline Repressor, domain 2"/>
    <property type="match status" value="1"/>
</dbReference>
<dbReference type="PROSITE" id="PS50977">
    <property type="entry name" value="HTH_TETR_2"/>
    <property type="match status" value="1"/>
</dbReference>
<dbReference type="Proteomes" id="UP001251524">
    <property type="component" value="Unassembled WGS sequence"/>
</dbReference>
<dbReference type="SUPFAM" id="SSF48498">
    <property type="entry name" value="Tetracyclin repressor-like, C-terminal domain"/>
    <property type="match status" value="1"/>
</dbReference>
<dbReference type="Pfam" id="PF16925">
    <property type="entry name" value="TetR_C_13"/>
    <property type="match status" value="1"/>
</dbReference>
<name>A0ABU1WDV6_9GAMM</name>
<evidence type="ECO:0000256" key="3">
    <source>
        <dbReference type="ARBA" id="ARBA00023163"/>
    </source>
</evidence>
<evidence type="ECO:0000256" key="2">
    <source>
        <dbReference type="ARBA" id="ARBA00023125"/>
    </source>
</evidence>
<protein>
    <submittedName>
        <fullName evidence="6">AcrR family transcriptional regulator</fullName>
    </submittedName>
</protein>
<proteinExistence type="predicted"/>
<dbReference type="PANTHER" id="PTHR47506:SF6">
    <property type="entry name" value="HTH-TYPE TRANSCRIPTIONAL REPRESSOR NEMR"/>
    <property type="match status" value="1"/>
</dbReference>
<dbReference type="Pfam" id="PF00440">
    <property type="entry name" value="TetR_N"/>
    <property type="match status" value="1"/>
</dbReference>
<dbReference type="InterPro" id="IPR036271">
    <property type="entry name" value="Tet_transcr_reg_TetR-rel_C_sf"/>
</dbReference>
<dbReference type="RefSeq" id="WP_310063772.1">
    <property type="nucleotide sequence ID" value="NZ_JAVDVY010000003.1"/>
</dbReference>
<dbReference type="InterPro" id="IPR001647">
    <property type="entry name" value="HTH_TetR"/>
</dbReference>
<dbReference type="SUPFAM" id="SSF46689">
    <property type="entry name" value="Homeodomain-like"/>
    <property type="match status" value="1"/>
</dbReference>
<dbReference type="InterPro" id="IPR009057">
    <property type="entry name" value="Homeodomain-like_sf"/>
</dbReference>
<keyword evidence="7" id="KW-1185">Reference proteome</keyword>
<feature type="DNA-binding region" description="H-T-H motif" evidence="4">
    <location>
        <begin position="48"/>
        <end position="67"/>
    </location>
</feature>
<keyword evidence="1" id="KW-0805">Transcription regulation</keyword>
<feature type="domain" description="HTH tetR-type" evidence="5">
    <location>
        <begin position="25"/>
        <end position="85"/>
    </location>
</feature>
<evidence type="ECO:0000256" key="4">
    <source>
        <dbReference type="PROSITE-ProRule" id="PRU00335"/>
    </source>
</evidence>
<dbReference type="Gene3D" id="1.10.10.60">
    <property type="entry name" value="Homeodomain-like"/>
    <property type="match status" value="1"/>
</dbReference>
<dbReference type="InterPro" id="IPR011075">
    <property type="entry name" value="TetR_C"/>
</dbReference>